<dbReference type="Gene3D" id="1.20.1720.10">
    <property type="entry name" value="Multidrug resistance protein D"/>
    <property type="match status" value="1"/>
</dbReference>
<dbReference type="Gene3D" id="1.20.1250.20">
    <property type="entry name" value="MFS general substrate transporter like domains"/>
    <property type="match status" value="1"/>
</dbReference>
<comment type="caution">
    <text evidence="8">The sequence shown here is derived from an EMBL/GenBank/DDBJ whole genome shotgun (WGS) entry which is preliminary data.</text>
</comment>
<feature type="transmembrane region" description="Helical" evidence="6">
    <location>
        <begin position="433"/>
        <end position="453"/>
    </location>
</feature>
<dbReference type="InterPro" id="IPR011701">
    <property type="entry name" value="MFS"/>
</dbReference>
<protein>
    <submittedName>
        <fullName evidence="8">MFS transporter</fullName>
    </submittedName>
</protein>
<feature type="transmembrane region" description="Helical" evidence="6">
    <location>
        <begin position="300"/>
        <end position="322"/>
    </location>
</feature>
<accession>A0ABT4QFC4</accession>
<organism evidence="8 9">
    <name type="scientific">Paenibacillus gyeongsangnamensis</name>
    <dbReference type="NCBI Taxonomy" id="3388067"/>
    <lineage>
        <taxon>Bacteria</taxon>
        <taxon>Bacillati</taxon>
        <taxon>Bacillota</taxon>
        <taxon>Bacilli</taxon>
        <taxon>Bacillales</taxon>
        <taxon>Paenibacillaceae</taxon>
        <taxon>Paenibacillus</taxon>
    </lineage>
</organism>
<evidence type="ECO:0000256" key="1">
    <source>
        <dbReference type="ARBA" id="ARBA00004651"/>
    </source>
</evidence>
<sequence>MLDASTGAAAPAAASLDVRKTAPWIMFLIFFGVLNETVFNVSTPGIAAQYGLSPSGVSWVLTTFIIFFGIGSVIYGKLSDIYSLKRLIVIGIVIYNAGSILGFLCQASYPLVIVCRAVQGAGASAIPALIMVVIARYFSVEDRGKVFGILNSTVAFAVGVGPVVGGFISATYHWTYLFLIPLFTLISIPFFRRVLPEEGMRQGKVDVPGAFLIGLGTAGLILFFTEPRWYFLVTGAALIAWFVVHIRRTEQPFIEPSLFGNRLFRSGLIVGFILFCTVMGIMFVVPLMLSGVMGLDTKSIGWVLFPGAISAVLFGPIGGNLADRRGNRFVVLLGIGLLVISLLLVSTWIGFSSWMIAAAMVLTYIGFSFVQTAIANSVSQTLELHETGVGMGLFNLVGFISGAVGTAIVARVLDQKLFSFKVNPWVSDASAWMYSNLLLLCVVTVLLAGALYFKSYSRVGRA</sequence>
<feature type="transmembrane region" description="Helical" evidence="6">
    <location>
        <begin position="24"/>
        <end position="50"/>
    </location>
</feature>
<comment type="subcellular location">
    <subcellularLocation>
        <location evidence="1">Cell membrane</location>
        <topology evidence="1">Multi-pass membrane protein</topology>
    </subcellularLocation>
</comment>
<feature type="transmembrane region" description="Helical" evidence="6">
    <location>
        <begin position="87"/>
        <end position="109"/>
    </location>
</feature>
<reference evidence="8 9" key="1">
    <citation type="submission" date="2022-12" db="EMBL/GenBank/DDBJ databases">
        <title>Draft genome sequence of Paenibacillus sp. dW9.</title>
        <authorList>
            <person name="Choi E.-W."/>
            <person name="Kim D.-U."/>
        </authorList>
    </citation>
    <scope>NUCLEOTIDE SEQUENCE [LARGE SCALE GENOMIC DNA]</scope>
    <source>
        <strain evidence="9">dW9</strain>
    </source>
</reference>
<keyword evidence="9" id="KW-1185">Reference proteome</keyword>
<keyword evidence="4 6" id="KW-1133">Transmembrane helix</keyword>
<feature type="transmembrane region" description="Helical" evidence="6">
    <location>
        <begin position="267"/>
        <end position="288"/>
    </location>
</feature>
<feature type="transmembrane region" description="Helical" evidence="6">
    <location>
        <begin position="355"/>
        <end position="378"/>
    </location>
</feature>
<feature type="transmembrane region" description="Helical" evidence="6">
    <location>
        <begin position="146"/>
        <end position="168"/>
    </location>
</feature>
<dbReference type="InterPro" id="IPR020846">
    <property type="entry name" value="MFS_dom"/>
</dbReference>
<evidence type="ECO:0000256" key="2">
    <source>
        <dbReference type="ARBA" id="ARBA00022448"/>
    </source>
</evidence>
<feature type="transmembrane region" description="Helical" evidence="6">
    <location>
        <begin position="207"/>
        <end position="223"/>
    </location>
</feature>
<evidence type="ECO:0000313" key="8">
    <source>
        <dbReference type="EMBL" id="MCZ8515566.1"/>
    </source>
</evidence>
<keyword evidence="2" id="KW-0813">Transport</keyword>
<name>A0ABT4QFC4_9BACL</name>
<dbReference type="CDD" id="cd17321">
    <property type="entry name" value="MFS_MMR_MDR_like"/>
    <property type="match status" value="1"/>
</dbReference>
<evidence type="ECO:0000259" key="7">
    <source>
        <dbReference type="PROSITE" id="PS50850"/>
    </source>
</evidence>
<feature type="transmembrane region" description="Helical" evidence="6">
    <location>
        <begin position="229"/>
        <end position="246"/>
    </location>
</feature>
<evidence type="ECO:0000256" key="6">
    <source>
        <dbReference type="SAM" id="Phobius"/>
    </source>
</evidence>
<feature type="transmembrane region" description="Helical" evidence="6">
    <location>
        <begin position="329"/>
        <end position="349"/>
    </location>
</feature>
<dbReference type="PRINTS" id="PR01036">
    <property type="entry name" value="TCRTETB"/>
</dbReference>
<evidence type="ECO:0000256" key="5">
    <source>
        <dbReference type="ARBA" id="ARBA00023136"/>
    </source>
</evidence>
<gene>
    <name evidence="8" type="ORF">O9H85_24795</name>
</gene>
<dbReference type="Pfam" id="PF07690">
    <property type="entry name" value="MFS_1"/>
    <property type="match status" value="2"/>
</dbReference>
<feature type="domain" description="Major facilitator superfamily (MFS) profile" evidence="7">
    <location>
        <begin position="21"/>
        <end position="453"/>
    </location>
</feature>
<dbReference type="RefSeq" id="WP_269884098.1">
    <property type="nucleotide sequence ID" value="NZ_JAQAGZ010000018.1"/>
</dbReference>
<dbReference type="PANTHER" id="PTHR42718:SF9">
    <property type="entry name" value="MAJOR FACILITATOR SUPERFAMILY MULTIDRUG TRANSPORTER MFSC"/>
    <property type="match status" value="1"/>
</dbReference>
<dbReference type="SUPFAM" id="SSF103473">
    <property type="entry name" value="MFS general substrate transporter"/>
    <property type="match status" value="1"/>
</dbReference>
<dbReference type="PANTHER" id="PTHR42718">
    <property type="entry name" value="MAJOR FACILITATOR SUPERFAMILY MULTIDRUG TRANSPORTER MFSC"/>
    <property type="match status" value="1"/>
</dbReference>
<evidence type="ECO:0000313" key="9">
    <source>
        <dbReference type="Proteomes" id="UP001527882"/>
    </source>
</evidence>
<keyword evidence="5 6" id="KW-0472">Membrane</keyword>
<keyword evidence="3 6" id="KW-0812">Transmembrane</keyword>
<dbReference type="InterPro" id="IPR036259">
    <property type="entry name" value="MFS_trans_sf"/>
</dbReference>
<evidence type="ECO:0000256" key="4">
    <source>
        <dbReference type="ARBA" id="ARBA00022989"/>
    </source>
</evidence>
<proteinExistence type="predicted"/>
<feature type="transmembrane region" description="Helical" evidence="6">
    <location>
        <begin position="390"/>
        <end position="413"/>
    </location>
</feature>
<feature type="transmembrane region" description="Helical" evidence="6">
    <location>
        <begin position="56"/>
        <end position="75"/>
    </location>
</feature>
<dbReference type="PROSITE" id="PS50850">
    <property type="entry name" value="MFS"/>
    <property type="match status" value="1"/>
</dbReference>
<feature type="transmembrane region" description="Helical" evidence="6">
    <location>
        <begin position="121"/>
        <end position="139"/>
    </location>
</feature>
<dbReference type="EMBL" id="JAQAGZ010000018">
    <property type="protein sequence ID" value="MCZ8515566.1"/>
    <property type="molecule type" value="Genomic_DNA"/>
</dbReference>
<feature type="transmembrane region" description="Helical" evidence="6">
    <location>
        <begin position="174"/>
        <end position="195"/>
    </location>
</feature>
<evidence type="ECO:0000256" key="3">
    <source>
        <dbReference type="ARBA" id="ARBA00022692"/>
    </source>
</evidence>
<dbReference type="Proteomes" id="UP001527882">
    <property type="component" value="Unassembled WGS sequence"/>
</dbReference>